<gene>
    <name evidence="1" type="ORF">V6N11_020717</name>
</gene>
<organism evidence="1 2">
    <name type="scientific">Hibiscus sabdariffa</name>
    <name type="common">roselle</name>
    <dbReference type="NCBI Taxonomy" id="183260"/>
    <lineage>
        <taxon>Eukaryota</taxon>
        <taxon>Viridiplantae</taxon>
        <taxon>Streptophyta</taxon>
        <taxon>Embryophyta</taxon>
        <taxon>Tracheophyta</taxon>
        <taxon>Spermatophyta</taxon>
        <taxon>Magnoliopsida</taxon>
        <taxon>eudicotyledons</taxon>
        <taxon>Gunneridae</taxon>
        <taxon>Pentapetalae</taxon>
        <taxon>rosids</taxon>
        <taxon>malvids</taxon>
        <taxon>Malvales</taxon>
        <taxon>Malvaceae</taxon>
        <taxon>Malvoideae</taxon>
        <taxon>Hibiscus</taxon>
    </lineage>
</organism>
<evidence type="ECO:0000313" key="1">
    <source>
        <dbReference type="EMBL" id="KAK8997233.1"/>
    </source>
</evidence>
<accession>A0ABR2Q982</accession>
<evidence type="ECO:0000313" key="2">
    <source>
        <dbReference type="Proteomes" id="UP001396334"/>
    </source>
</evidence>
<name>A0ABR2Q982_9ROSI</name>
<comment type="caution">
    <text evidence="1">The sequence shown here is derived from an EMBL/GenBank/DDBJ whole genome shotgun (WGS) entry which is preliminary data.</text>
</comment>
<protein>
    <submittedName>
        <fullName evidence="1">Uncharacterized protein</fullName>
    </submittedName>
</protein>
<dbReference type="EMBL" id="JBBPBN010000043">
    <property type="protein sequence ID" value="KAK8997233.1"/>
    <property type="molecule type" value="Genomic_DNA"/>
</dbReference>
<keyword evidence="2" id="KW-1185">Reference proteome</keyword>
<sequence length="142" mass="16409">MEKERKYSFGATLQEELDQHYIAEAKHIRCLDSWKHVQSLVEPVKNVGATKNNVLLFRLCRLHSETTFHCQDVFVGFGYGKVDASGCSLWTYDPLIRHRELGVVWFEARGQVHESFAVEPLPVGRYITVERYCVSYVGSNQR</sequence>
<dbReference type="Proteomes" id="UP001396334">
    <property type="component" value="Unassembled WGS sequence"/>
</dbReference>
<reference evidence="1 2" key="1">
    <citation type="journal article" date="2024" name="G3 (Bethesda)">
        <title>Genome assembly of Hibiscus sabdariffa L. provides insights into metabolisms of medicinal natural products.</title>
        <authorList>
            <person name="Kim T."/>
        </authorList>
    </citation>
    <scope>NUCLEOTIDE SEQUENCE [LARGE SCALE GENOMIC DNA]</scope>
    <source>
        <strain evidence="1">TK-2024</strain>
        <tissue evidence="1">Old leaves</tissue>
    </source>
</reference>
<proteinExistence type="predicted"/>